<organism evidence="2 3">
    <name type="scientific">Zizania palustris</name>
    <name type="common">Northern wild rice</name>
    <dbReference type="NCBI Taxonomy" id="103762"/>
    <lineage>
        <taxon>Eukaryota</taxon>
        <taxon>Viridiplantae</taxon>
        <taxon>Streptophyta</taxon>
        <taxon>Embryophyta</taxon>
        <taxon>Tracheophyta</taxon>
        <taxon>Spermatophyta</taxon>
        <taxon>Magnoliopsida</taxon>
        <taxon>Liliopsida</taxon>
        <taxon>Poales</taxon>
        <taxon>Poaceae</taxon>
        <taxon>BOP clade</taxon>
        <taxon>Oryzoideae</taxon>
        <taxon>Oryzeae</taxon>
        <taxon>Zizaniinae</taxon>
        <taxon>Zizania</taxon>
    </lineage>
</organism>
<feature type="compositionally biased region" description="Polar residues" evidence="1">
    <location>
        <begin position="1"/>
        <end position="12"/>
    </location>
</feature>
<dbReference type="Proteomes" id="UP000729402">
    <property type="component" value="Unassembled WGS sequence"/>
</dbReference>
<feature type="compositionally biased region" description="Low complexity" evidence="1">
    <location>
        <begin position="82"/>
        <end position="101"/>
    </location>
</feature>
<evidence type="ECO:0000313" key="3">
    <source>
        <dbReference type="Proteomes" id="UP000729402"/>
    </source>
</evidence>
<comment type="caution">
    <text evidence="2">The sequence shown here is derived from an EMBL/GenBank/DDBJ whole genome shotgun (WGS) entry which is preliminary data.</text>
</comment>
<feature type="region of interest" description="Disordered" evidence="1">
    <location>
        <begin position="1"/>
        <end position="60"/>
    </location>
</feature>
<gene>
    <name evidence="2" type="ORF">GUJ93_ZPchr0001g29998</name>
</gene>
<feature type="region of interest" description="Disordered" evidence="1">
    <location>
        <begin position="82"/>
        <end position="103"/>
    </location>
</feature>
<evidence type="ECO:0000313" key="2">
    <source>
        <dbReference type="EMBL" id="KAG8052955.1"/>
    </source>
</evidence>
<reference evidence="2" key="2">
    <citation type="submission" date="2021-02" db="EMBL/GenBank/DDBJ databases">
        <authorList>
            <person name="Kimball J.A."/>
            <person name="Haas M.W."/>
            <person name="Macchietto M."/>
            <person name="Kono T."/>
            <person name="Duquette J."/>
            <person name="Shao M."/>
        </authorList>
    </citation>
    <scope>NUCLEOTIDE SEQUENCE</scope>
    <source>
        <tissue evidence="2">Fresh leaf tissue</tissue>
    </source>
</reference>
<reference evidence="2" key="1">
    <citation type="journal article" date="2021" name="bioRxiv">
        <title>Whole Genome Assembly and Annotation of Northern Wild Rice, Zizania palustris L., Supports a Whole Genome Duplication in the Zizania Genus.</title>
        <authorList>
            <person name="Haas M."/>
            <person name="Kono T."/>
            <person name="Macchietto M."/>
            <person name="Millas R."/>
            <person name="McGilp L."/>
            <person name="Shao M."/>
            <person name="Duquette J."/>
            <person name="Hirsch C.N."/>
            <person name="Kimball J."/>
        </authorList>
    </citation>
    <scope>NUCLEOTIDE SEQUENCE</scope>
    <source>
        <tissue evidence="2">Fresh leaf tissue</tissue>
    </source>
</reference>
<accession>A0A8J5R789</accession>
<dbReference type="AlphaFoldDB" id="A0A8J5R789"/>
<protein>
    <submittedName>
        <fullName evidence="2">Uncharacterized protein</fullName>
    </submittedName>
</protein>
<keyword evidence="3" id="KW-1185">Reference proteome</keyword>
<proteinExistence type="predicted"/>
<name>A0A8J5R789_ZIZPA</name>
<dbReference type="EMBL" id="JAAALK010000288">
    <property type="protein sequence ID" value="KAG8052955.1"/>
    <property type="molecule type" value="Genomic_DNA"/>
</dbReference>
<feature type="compositionally biased region" description="Basic and acidic residues" evidence="1">
    <location>
        <begin position="18"/>
        <end position="29"/>
    </location>
</feature>
<evidence type="ECO:0000256" key="1">
    <source>
        <dbReference type="SAM" id="MobiDB-lite"/>
    </source>
</evidence>
<sequence length="154" mass="16579">MAATLMLSSGKYSNKAPIIKEDNKLERVTTLRQSSPPTPPRRCLSPPLRHRPAPPPSARCPRALCPPRILGEVLRDDLLKAAPKIKPPSARARPAPAGEGDVLLRRRRGGQLRPAGEPGRSAAQLQCSRCAVTVSFSAFIPRVVVDPAVLLLSC</sequence>